<dbReference type="PANTHER" id="PTHR30332">
    <property type="entry name" value="PROBABLE GENERAL SECRETION PATHWAY PROTEIN D"/>
    <property type="match status" value="1"/>
</dbReference>
<dbReference type="InterPro" id="IPR004846">
    <property type="entry name" value="T2SS/T3SS_dom"/>
</dbReference>
<evidence type="ECO:0000256" key="3">
    <source>
        <dbReference type="SAM" id="SignalP"/>
    </source>
</evidence>
<dbReference type="InterPro" id="IPR001775">
    <property type="entry name" value="GspD/PilQ"/>
</dbReference>
<proteinExistence type="inferred from homology"/>
<dbReference type="PRINTS" id="PR00811">
    <property type="entry name" value="BCTERIALGSPD"/>
</dbReference>
<protein>
    <submittedName>
        <fullName evidence="6">Type II secretion system protein D</fullName>
    </submittedName>
</protein>
<evidence type="ECO:0000313" key="7">
    <source>
        <dbReference type="Proteomes" id="UP000245086"/>
    </source>
</evidence>
<keyword evidence="7" id="KW-1185">Reference proteome</keyword>
<comment type="similarity">
    <text evidence="1">Belongs to the bacterial secretin family.</text>
</comment>
<accession>A0A2P2EDQ5</accession>
<feature type="domain" description="Pilus formation protein N-terminal" evidence="5">
    <location>
        <begin position="56"/>
        <end position="125"/>
    </location>
</feature>
<dbReference type="RefSeq" id="WP_238165035.1">
    <property type="nucleotide sequence ID" value="NZ_BFBR01000011.1"/>
</dbReference>
<evidence type="ECO:0000256" key="2">
    <source>
        <dbReference type="SAM" id="MobiDB-lite"/>
    </source>
</evidence>
<dbReference type="InterPro" id="IPR032789">
    <property type="entry name" value="T2SS-T3SS_pil_N"/>
</dbReference>
<comment type="caution">
    <text evidence="6">The sequence shown here is derived from an EMBL/GenBank/DDBJ whole genome shotgun (WGS) entry which is preliminary data.</text>
</comment>
<dbReference type="GO" id="GO:0009306">
    <property type="term" value="P:protein secretion"/>
    <property type="evidence" value="ECO:0007669"/>
    <property type="project" value="InterPro"/>
</dbReference>
<feature type="signal peptide" evidence="3">
    <location>
        <begin position="1"/>
        <end position="34"/>
    </location>
</feature>
<dbReference type="Pfam" id="PF13629">
    <property type="entry name" value="T2SS-T3SS_pil_N"/>
    <property type="match status" value="1"/>
</dbReference>
<keyword evidence="3" id="KW-0732">Signal</keyword>
<dbReference type="InterPro" id="IPR050810">
    <property type="entry name" value="Bact_Secretion_Sys_Channel"/>
</dbReference>
<evidence type="ECO:0000259" key="5">
    <source>
        <dbReference type="Pfam" id="PF13629"/>
    </source>
</evidence>
<organism evidence="6 7">
    <name type="scientific">Candidatus Phycosocius bacilliformis</name>
    <dbReference type="NCBI Taxonomy" id="1445552"/>
    <lineage>
        <taxon>Bacteria</taxon>
        <taxon>Pseudomonadati</taxon>
        <taxon>Pseudomonadota</taxon>
        <taxon>Alphaproteobacteria</taxon>
        <taxon>Caulobacterales</taxon>
        <taxon>Caulobacterales incertae sedis</taxon>
        <taxon>Candidatus Phycosocius</taxon>
    </lineage>
</organism>
<name>A0A2P2EDQ5_9PROT</name>
<feature type="region of interest" description="Disordered" evidence="2">
    <location>
        <begin position="529"/>
        <end position="548"/>
    </location>
</feature>
<dbReference type="EMBL" id="BFBR01000011">
    <property type="protein sequence ID" value="GBF59199.1"/>
    <property type="molecule type" value="Genomic_DNA"/>
</dbReference>
<dbReference type="Proteomes" id="UP000245086">
    <property type="component" value="Unassembled WGS sequence"/>
</dbReference>
<dbReference type="PANTHER" id="PTHR30332:SF17">
    <property type="entry name" value="TYPE IV PILIATION SYSTEM PROTEIN DR_0774-RELATED"/>
    <property type="match status" value="1"/>
</dbReference>
<sequence>MGCRSGFNNLLMGTICAAWVAASLPVLIPDAALAQNRMASAAPTTGSSQANGPNIQRLNLAQGKSGVIDLPVEARDVVVSDPTIADAVMRTSRRGFILGNKMGETNVYFLDAQGRQILQLEVRVSRDTSELEALLDRLVPEARVSIDTVQDSIILTGDVPNAGVSDRVLRIAGQYAGDPNRVLNMMNVLAGDQVMLRVRIVEMQRSVIKQLGMNLTATNILNQLLPEDWGVKFATANGFAVNGAFLGGTTIDSTWAQNFIRPQSYTFDSPTAALLDPSRFAGAGGYSSKFDPATNVTTVTYGPGELVTNQRADSNIQALERVGLARTLAEPNLTATSGEPAKFLAGGEFPVPTAQEGNKVTVSFKPFGVGLGFTPIVLSPDRISLKISTEVSEISTAASFRQADTLIRDAAGNVTDTIRGLSIPGVSVRRAENTMELPSGRSMVMAGLIQQSTRQSIEGLPGLKDLPVLGNLFRSRDFQSNETELVIIVTPYIVKSTTMDQLQTPADGYAPAPDSSALLLGKMNRMVRPESKGLPKGRYRGPVGHVLN</sequence>
<dbReference type="AlphaFoldDB" id="A0A2P2EDQ5"/>
<feature type="chain" id="PRO_5015174427" evidence="3">
    <location>
        <begin position="35"/>
        <end position="548"/>
    </location>
</feature>
<dbReference type="Pfam" id="PF00263">
    <property type="entry name" value="Secretin"/>
    <property type="match status" value="1"/>
</dbReference>
<feature type="domain" description="Type II/III secretion system secretin-like" evidence="4">
    <location>
        <begin position="318"/>
        <end position="495"/>
    </location>
</feature>
<evidence type="ECO:0000256" key="1">
    <source>
        <dbReference type="RuleBase" id="RU004003"/>
    </source>
</evidence>
<evidence type="ECO:0000259" key="4">
    <source>
        <dbReference type="Pfam" id="PF00263"/>
    </source>
</evidence>
<dbReference type="GO" id="GO:0015627">
    <property type="term" value="C:type II protein secretion system complex"/>
    <property type="evidence" value="ECO:0007669"/>
    <property type="project" value="TreeGrafter"/>
</dbReference>
<reference evidence="6 7" key="1">
    <citation type="journal article" date="2018" name="Genome Announc.">
        <title>Draft Genome Sequence of "Candidatus Phycosocius bacilliformis," an Alphaproteobacterial Ectosymbiont of the Hydrocarbon-Producing Green Alga Botryococcus braunii.</title>
        <authorList>
            <person name="Tanabe Y."/>
            <person name="Yamaguchi H."/>
            <person name="Watanabe M.M."/>
        </authorList>
    </citation>
    <scope>NUCLEOTIDE SEQUENCE [LARGE SCALE GENOMIC DNA]</scope>
    <source>
        <strain evidence="6 7">BOTRYCO-2</strain>
    </source>
</reference>
<gene>
    <name evidence="6" type="primary">pulD</name>
    <name evidence="6" type="ORF">PbB2_02891</name>
</gene>
<evidence type="ECO:0000313" key="6">
    <source>
        <dbReference type="EMBL" id="GBF59199.1"/>
    </source>
</evidence>